<dbReference type="Proteomes" id="UP000596742">
    <property type="component" value="Unassembled WGS sequence"/>
</dbReference>
<evidence type="ECO:0008006" key="3">
    <source>
        <dbReference type="Google" id="ProtNLM"/>
    </source>
</evidence>
<protein>
    <recommendedName>
        <fullName evidence="3">Farnesoic acid O-methyl transferase domain-containing protein</fullName>
    </recommendedName>
</protein>
<reference evidence="1" key="1">
    <citation type="submission" date="2018-11" db="EMBL/GenBank/DDBJ databases">
        <authorList>
            <person name="Alioto T."/>
            <person name="Alioto T."/>
        </authorList>
    </citation>
    <scope>NUCLEOTIDE SEQUENCE</scope>
</reference>
<dbReference type="EMBL" id="UYJE01002698">
    <property type="protein sequence ID" value="VDI12954.1"/>
    <property type="molecule type" value="Genomic_DNA"/>
</dbReference>
<accession>A0A8B6D070</accession>
<comment type="caution">
    <text evidence="1">The sequence shown here is derived from an EMBL/GenBank/DDBJ whole genome shotgun (WGS) entry which is preliminary data.</text>
</comment>
<name>A0A8B6D070_MYTGA</name>
<sequence length="324" mass="37067">MEFHLTQLVTTETKDLQVSLRIKNVVVPGQSFLAFKVKGEFDYAQSTGVSFNFLSGKRLLMEMNLFIQRNKHYLAFRYPEYPEWNAEYPSINILSDEYKPICFAWMNTSMTVGYGDKKGCRTLYEKKSPESITVSDDIRVFSDSLAEWMFDKNAMSITSNLSSTDSTDATVKFRTCNMFSLAENNFKVSSPGGIIFELNSCYDSIMHIVFDNAPDCSRTTRDDVTVHLYTSMIPFIKIFGTLIEERSIAVPFGCGKFHTFWLAWNSTNIDIGEGDNRCTNISLSTTLDYKGRDTTKKISNVRFSVVNNGYSDWKIRHLGMNYPF</sequence>
<evidence type="ECO:0000313" key="2">
    <source>
        <dbReference type="Proteomes" id="UP000596742"/>
    </source>
</evidence>
<organism evidence="1 2">
    <name type="scientific">Mytilus galloprovincialis</name>
    <name type="common">Mediterranean mussel</name>
    <dbReference type="NCBI Taxonomy" id="29158"/>
    <lineage>
        <taxon>Eukaryota</taxon>
        <taxon>Metazoa</taxon>
        <taxon>Spiralia</taxon>
        <taxon>Lophotrochozoa</taxon>
        <taxon>Mollusca</taxon>
        <taxon>Bivalvia</taxon>
        <taxon>Autobranchia</taxon>
        <taxon>Pteriomorphia</taxon>
        <taxon>Mytilida</taxon>
        <taxon>Mytiloidea</taxon>
        <taxon>Mytilidae</taxon>
        <taxon>Mytilinae</taxon>
        <taxon>Mytilus</taxon>
    </lineage>
</organism>
<dbReference type="AlphaFoldDB" id="A0A8B6D070"/>
<gene>
    <name evidence="1" type="ORF">MGAL_10B087583</name>
</gene>
<evidence type="ECO:0000313" key="1">
    <source>
        <dbReference type="EMBL" id="VDI12954.1"/>
    </source>
</evidence>
<proteinExistence type="predicted"/>
<keyword evidence="2" id="KW-1185">Reference proteome</keyword>